<accession>A0A2T9ZHD1</accession>
<evidence type="ECO:0000256" key="1">
    <source>
        <dbReference type="SAM" id="MobiDB-lite"/>
    </source>
</evidence>
<comment type="caution">
    <text evidence="2">The sequence shown here is derived from an EMBL/GenBank/DDBJ whole genome shotgun (WGS) entry which is preliminary data.</text>
</comment>
<dbReference type="PANTHER" id="PTHR28670">
    <property type="entry name" value="UV-STIMULATED SCAFFOLD PROTEIN A"/>
    <property type="match status" value="1"/>
</dbReference>
<dbReference type="OrthoDB" id="10672129at2759"/>
<sequence>MAESLLLKPEINELYFSMTNLFQLLLESDENSDTKFITIDESKPAGSTFFDSLLSIDDDEMDELFQAIKPRMKETSIEINPKDTFEIKKSHNNKAVFDLLYENYNLILKKYMPVTEKWIKAFAVSNYSESDEALLKSAVKIRLKLEDLILRYTQVCGTQQSVVLESEEDEDEFEQVDTEGVVRQLNFEQSLDGIYMSEDSEEEEEILNTKAGNKLPEIEFKSKLKKKVEVNPIQNFDKQPLQILEIIDEEQETDSHLVSWNEIQKKAETMVKSTNTKSLPKNDSTNGKDVVEQVIKSKRKAPQSSKKSRETSFSRLNKIMKKRR</sequence>
<dbReference type="GO" id="GO:0000993">
    <property type="term" value="F:RNA polymerase II complex binding"/>
    <property type="evidence" value="ECO:0007669"/>
    <property type="project" value="TreeGrafter"/>
</dbReference>
<dbReference type="Proteomes" id="UP000245609">
    <property type="component" value="Unassembled WGS sequence"/>
</dbReference>
<feature type="compositionally biased region" description="Polar residues" evidence="1">
    <location>
        <begin position="271"/>
        <end position="287"/>
    </location>
</feature>
<dbReference type="InterPro" id="IPR018610">
    <property type="entry name" value="UVSSA"/>
</dbReference>
<protein>
    <submittedName>
        <fullName evidence="2">Uncharacterized protein</fullName>
    </submittedName>
</protein>
<dbReference type="STRING" id="133381.A0A2T9ZHD1"/>
<organism evidence="2 3">
    <name type="scientific">Smittium megazygosporum</name>
    <dbReference type="NCBI Taxonomy" id="133381"/>
    <lineage>
        <taxon>Eukaryota</taxon>
        <taxon>Fungi</taxon>
        <taxon>Fungi incertae sedis</taxon>
        <taxon>Zoopagomycota</taxon>
        <taxon>Kickxellomycotina</taxon>
        <taxon>Harpellomycetes</taxon>
        <taxon>Harpellales</taxon>
        <taxon>Legeriomycetaceae</taxon>
        <taxon>Smittium</taxon>
    </lineage>
</organism>
<dbReference type="GO" id="GO:0005694">
    <property type="term" value="C:chromosome"/>
    <property type="evidence" value="ECO:0007669"/>
    <property type="project" value="TreeGrafter"/>
</dbReference>
<feature type="region of interest" description="Disordered" evidence="1">
    <location>
        <begin position="271"/>
        <end position="324"/>
    </location>
</feature>
<evidence type="ECO:0000313" key="2">
    <source>
        <dbReference type="EMBL" id="PVV03970.1"/>
    </source>
</evidence>
<dbReference type="GO" id="GO:0009411">
    <property type="term" value="P:response to UV"/>
    <property type="evidence" value="ECO:0007669"/>
    <property type="project" value="InterPro"/>
</dbReference>
<dbReference type="GO" id="GO:0006283">
    <property type="term" value="P:transcription-coupled nucleotide-excision repair"/>
    <property type="evidence" value="ECO:0007669"/>
    <property type="project" value="TreeGrafter"/>
</dbReference>
<evidence type="ECO:0000313" key="3">
    <source>
        <dbReference type="Proteomes" id="UP000245609"/>
    </source>
</evidence>
<dbReference type="AlphaFoldDB" id="A0A2T9ZHD1"/>
<dbReference type="EMBL" id="MBFS01000175">
    <property type="protein sequence ID" value="PVV03970.1"/>
    <property type="molecule type" value="Genomic_DNA"/>
</dbReference>
<keyword evidence="3" id="KW-1185">Reference proteome</keyword>
<reference evidence="2 3" key="1">
    <citation type="journal article" date="2018" name="MBio">
        <title>Comparative Genomics Reveals the Core Gene Toolbox for the Fungus-Insect Symbiosis.</title>
        <authorList>
            <person name="Wang Y."/>
            <person name="Stata M."/>
            <person name="Wang W."/>
            <person name="Stajich J.E."/>
            <person name="White M.M."/>
            <person name="Moncalvo J.M."/>
        </authorList>
    </citation>
    <scope>NUCLEOTIDE SEQUENCE [LARGE SCALE GENOMIC DNA]</scope>
    <source>
        <strain evidence="2 3">SC-DP-2</strain>
    </source>
</reference>
<dbReference type="PANTHER" id="PTHR28670:SF1">
    <property type="entry name" value="UV-STIMULATED SCAFFOLD PROTEIN A"/>
    <property type="match status" value="1"/>
</dbReference>
<gene>
    <name evidence="2" type="ORF">BB560_001535</name>
</gene>
<proteinExistence type="predicted"/>
<name>A0A2T9ZHD1_9FUNG</name>